<dbReference type="Proteomes" id="UP001060104">
    <property type="component" value="Chromosome"/>
</dbReference>
<protein>
    <recommendedName>
        <fullName evidence="4">Lipoprotein</fullName>
    </recommendedName>
</protein>
<feature type="signal peptide" evidence="1">
    <location>
        <begin position="1"/>
        <end position="23"/>
    </location>
</feature>
<dbReference type="PANTHER" id="PTHR41339:SF1">
    <property type="entry name" value="SECRETED PROTEIN"/>
    <property type="match status" value="1"/>
</dbReference>
<accession>A0ABY5T984</accession>
<name>A0ABY5T984_9BACE</name>
<feature type="chain" id="PRO_5047115547" description="Lipoprotein" evidence="1">
    <location>
        <begin position="24"/>
        <end position="436"/>
    </location>
</feature>
<gene>
    <name evidence="2" type="ORF">NXY30_26350</name>
</gene>
<organism evidence="2 3">
    <name type="scientific">Bacteroides faecis</name>
    <dbReference type="NCBI Taxonomy" id="674529"/>
    <lineage>
        <taxon>Bacteria</taxon>
        <taxon>Pseudomonadati</taxon>
        <taxon>Bacteroidota</taxon>
        <taxon>Bacteroidia</taxon>
        <taxon>Bacteroidales</taxon>
        <taxon>Bacteroidaceae</taxon>
        <taxon>Bacteroides</taxon>
    </lineage>
</organism>
<evidence type="ECO:0000313" key="3">
    <source>
        <dbReference type="Proteomes" id="UP001060104"/>
    </source>
</evidence>
<dbReference type="PROSITE" id="PS51257">
    <property type="entry name" value="PROKAR_LIPOPROTEIN"/>
    <property type="match status" value="1"/>
</dbReference>
<keyword evidence="1" id="KW-0732">Signal</keyword>
<dbReference type="RefSeq" id="WP_070612804.1">
    <property type="nucleotide sequence ID" value="NZ_CP081916.1"/>
</dbReference>
<keyword evidence="3" id="KW-1185">Reference proteome</keyword>
<evidence type="ECO:0000256" key="1">
    <source>
        <dbReference type="SAM" id="SignalP"/>
    </source>
</evidence>
<proteinExistence type="predicted"/>
<sequence>MKHFLKKVALVCAVLGGSIIGMTSCSNEDQVVAPGGETRAVTRVSGLITTDTQWSGEIFLEEKVAVTNNATLTILPGTKIVGKSVPENETDNLDATAIVITKGAKIKAEGTASNPIVMTAETPSLGWGGLVILGKARINQPTTQYIEGIAVGSFPGVDTSYGGTDDNDNSGILKYVRIEYAGATIGDANELNAFTFGGVGRGTTVEYCQAYHGEDDGFEFFGGCVNAKYLVSTASDDDAFDFDFGYTGKIQFAVATIDASKTYSSDPNGIECDNEKPFNASHTPYTHPVLSNLTIVGTSTGSAASALKSAANFRRGAEFTLVNSIMCGFPKGIYFTDAPQLGASVLSNNIISSVPAGNEIIDGTAGTQANNSFVDNATHIGLGSVWGGNNGLMPGSGSIAISGASFSGLDSWFTTTTYRGAIGGRSNWATQSWVKQ</sequence>
<dbReference type="PANTHER" id="PTHR41339">
    <property type="entry name" value="LIPL48"/>
    <property type="match status" value="1"/>
</dbReference>
<reference evidence="2" key="1">
    <citation type="submission" date="2022-08" db="EMBL/GenBank/DDBJ databases">
        <title>Genome Sequencing of Bacteroides fragilis Group Isolates with Nanopore Technology.</title>
        <authorList>
            <person name="Tisza M.J."/>
            <person name="Smith D."/>
            <person name="Dekker J.P."/>
        </authorList>
    </citation>
    <scope>NUCLEOTIDE SEQUENCE</scope>
    <source>
        <strain evidence="2">BFG-527</strain>
    </source>
</reference>
<dbReference type="GeneID" id="69591681"/>
<evidence type="ECO:0000313" key="2">
    <source>
        <dbReference type="EMBL" id="UVQ74421.1"/>
    </source>
</evidence>
<evidence type="ECO:0008006" key="4">
    <source>
        <dbReference type="Google" id="ProtNLM"/>
    </source>
</evidence>
<dbReference type="EMBL" id="CP103141">
    <property type="protein sequence ID" value="UVQ74421.1"/>
    <property type="molecule type" value="Genomic_DNA"/>
</dbReference>